<evidence type="ECO:0000313" key="3">
    <source>
        <dbReference type="Proteomes" id="UP000660454"/>
    </source>
</evidence>
<evidence type="ECO:0000259" key="1">
    <source>
        <dbReference type="Pfam" id="PF07883"/>
    </source>
</evidence>
<dbReference type="Pfam" id="PF07883">
    <property type="entry name" value="Cupin_2"/>
    <property type="match status" value="1"/>
</dbReference>
<dbReference type="RefSeq" id="WP_204047352.1">
    <property type="nucleotide sequence ID" value="NZ_BOOF01000004.1"/>
</dbReference>
<dbReference type="Proteomes" id="UP000660454">
    <property type="component" value="Unassembled WGS sequence"/>
</dbReference>
<sequence>MPQQIHHSLAGEGRELFTVDSTATVKVGAEHTDGEYELFEIDGERGSFVPPHRHPWPESYYVLHGRMSVQVGSKRYEMGPGESITVPTGAVHTIEVRSKAVKFLAFSLTDGTGKLFADLDANVAPGRPMEELAPLVTEIAERNRTTFIGRPAQ</sequence>
<dbReference type="InterPro" id="IPR014710">
    <property type="entry name" value="RmlC-like_jellyroll"/>
</dbReference>
<feature type="domain" description="Cupin type-2" evidence="1">
    <location>
        <begin position="46"/>
        <end position="104"/>
    </location>
</feature>
<comment type="caution">
    <text evidence="2">The sequence shown here is derived from an EMBL/GenBank/DDBJ whole genome shotgun (WGS) entry which is preliminary data.</text>
</comment>
<name>A0ABQ4GFV7_9ACTN</name>
<keyword evidence="3" id="KW-1185">Reference proteome</keyword>
<dbReference type="InterPro" id="IPR053146">
    <property type="entry name" value="QDO-like"/>
</dbReference>
<dbReference type="PANTHER" id="PTHR36440">
    <property type="entry name" value="PUTATIVE (AFU_ORTHOLOGUE AFUA_8G07350)-RELATED"/>
    <property type="match status" value="1"/>
</dbReference>
<organism evidence="2 3">
    <name type="scientific">Microbispora siamensis</name>
    <dbReference type="NCBI Taxonomy" id="564413"/>
    <lineage>
        <taxon>Bacteria</taxon>
        <taxon>Bacillati</taxon>
        <taxon>Actinomycetota</taxon>
        <taxon>Actinomycetes</taxon>
        <taxon>Streptosporangiales</taxon>
        <taxon>Streptosporangiaceae</taxon>
        <taxon>Microbispora</taxon>
    </lineage>
</organism>
<dbReference type="InterPro" id="IPR013096">
    <property type="entry name" value="Cupin_2"/>
</dbReference>
<dbReference type="Gene3D" id="2.60.120.10">
    <property type="entry name" value="Jelly Rolls"/>
    <property type="match status" value="1"/>
</dbReference>
<dbReference type="InterPro" id="IPR011051">
    <property type="entry name" value="RmlC_Cupin_sf"/>
</dbReference>
<dbReference type="PANTHER" id="PTHR36440:SF1">
    <property type="entry name" value="PUTATIVE (AFU_ORTHOLOGUE AFUA_8G07350)-RELATED"/>
    <property type="match status" value="1"/>
</dbReference>
<evidence type="ECO:0000313" key="2">
    <source>
        <dbReference type="EMBL" id="GIH60312.1"/>
    </source>
</evidence>
<gene>
    <name evidence="2" type="ORF">Msi02_11290</name>
</gene>
<reference evidence="2 3" key="1">
    <citation type="submission" date="2021-01" db="EMBL/GenBank/DDBJ databases">
        <title>Whole genome shotgun sequence of Microbispora siamensis NBRC 104113.</title>
        <authorList>
            <person name="Komaki H."/>
            <person name="Tamura T."/>
        </authorList>
    </citation>
    <scope>NUCLEOTIDE SEQUENCE [LARGE SCALE GENOMIC DNA]</scope>
    <source>
        <strain evidence="2 3">NBRC 104113</strain>
    </source>
</reference>
<dbReference type="EMBL" id="BOOF01000004">
    <property type="protein sequence ID" value="GIH60312.1"/>
    <property type="molecule type" value="Genomic_DNA"/>
</dbReference>
<proteinExistence type="predicted"/>
<dbReference type="SUPFAM" id="SSF51182">
    <property type="entry name" value="RmlC-like cupins"/>
    <property type="match status" value="1"/>
</dbReference>
<protein>
    <recommendedName>
        <fullName evidence="1">Cupin type-2 domain-containing protein</fullName>
    </recommendedName>
</protein>
<accession>A0ABQ4GFV7</accession>